<keyword evidence="3" id="KW-1185">Reference proteome</keyword>
<dbReference type="HOGENOM" id="CLU_048359_2_0_0"/>
<dbReference type="STRING" id="530564.Psta_2708"/>
<sequence>MTVPLGNFVTNQPMSSFDDSSISLGQFSGQVRLFPLPNLVVFPHVVQPLHIFEPRYVDLLTEALETDRLIAMVLLEPGWERDYGGRPAISPVACLCKIISHQPADDGRHNVLLQGVRRAAIRRELPMSQAFRRAEVDLLDDFYPSTTAAKRPQLQRTLVDRARTLMPDNSAIQRQLDELLASQISLGMLTDIFAYTLGLSLTVKQRLLAEWNVDRRAHQMIDHFTRLLDKTGDRPDRSPYPPPFSLN</sequence>
<dbReference type="AlphaFoldDB" id="D2R6S6"/>
<dbReference type="Proteomes" id="UP000001887">
    <property type="component" value="Chromosome"/>
</dbReference>
<accession>D2R6S6</accession>
<dbReference type="PANTHER" id="PTHR46732">
    <property type="entry name" value="ATP-DEPENDENT PROTEASE LA (LON) DOMAIN PROTEIN"/>
    <property type="match status" value="1"/>
</dbReference>
<proteinExistence type="predicted"/>
<dbReference type="eggNOG" id="COG2802">
    <property type="taxonomic scope" value="Bacteria"/>
</dbReference>
<reference evidence="2 3" key="1">
    <citation type="journal article" date="2009" name="Stand. Genomic Sci.">
        <title>Complete genome sequence of Pirellula staleyi type strain (ATCC 27377).</title>
        <authorList>
            <person name="Clum A."/>
            <person name="Tindall B.J."/>
            <person name="Sikorski J."/>
            <person name="Ivanova N."/>
            <person name="Mavrommatis K."/>
            <person name="Lucas S."/>
            <person name="Glavina del Rio T."/>
            <person name="Nolan M."/>
            <person name="Chen F."/>
            <person name="Tice H."/>
            <person name="Pitluck S."/>
            <person name="Cheng J.F."/>
            <person name="Chertkov O."/>
            <person name="Brettin T."/>
            <person name="Han C."/>
            <person name="Detter J.C."/>
            <person name="Kuske C."/>
            <person name="Bruce D."/>
            <person name="Goodwin L."/>
            <person name="Ovchinikova G."/>
            <person name="Pati A."/>
            <person name="Mikhailova N."/>
            <person name="Chen A."/>
            <person name="Palaniappan K."/>
            <person name="Land M."/>
            <person name="Hauser L."/>
            <person name="Chang Y.J."/>
            <person name="Jeffries C.D."/>
            <person name="Chain P."/>
            <person name="Rohde M."/>
            <person name="Goker M."/>
            <person name="Bristow J."/>
            <person name="Eisen J.A."/>
            <person name="Markowitz V."/>
            <person name="Hugenholtz P."/>
            <person name="Kyrpides N.C."/>
            <person name="Klenk H.P."/>
            <person name="Lapidus A."/>
        </authorList>
    </citation>
    <scope>NUCLEOTIDE SEQUENCE [LARGE SCALE GENOMIC DNA]</scope>
    <source>
        <strain evidence="3">ATCC 27377 / DSM 6068 / ICPB 4128</strain>
    </source>
</reference>
<evidence type="ECO:0000259" key="1">
    <source>
        <dbReference type="PROSITE" id="PS51787"/>
    </source>
</evidence>
<dbReference type="PANTHER" id="PTHR46732:SF8">
    <property type="entry name" value="ATP-DEPENDENT PROTEASE LA (LON) DOMAIN PROTEIN"/>
    <property type="match status" value="1"/>
</dbReference>
<feature type="domain" description="Lon N-terminal" evidence="1">
    <location>
        <begin position="31"/>
        <end position="228"/>
    </location>
</feature>
<dbReference type="InterPro" id="IPR003111">
    <property type="entry name" value="Lon_prtase_N"/>
</dbReference>
<dbReference type="PROSITE" id="PS51787">
    <property type="entry name" value="LON_N"/>
    <property type="match status" value="1"/>
</dbReference>
<dbReference type="KEGG" id="psl:Psta_2708"/>
<dbReference type="InterPro" id="IPR015947">
    <property type="entry name" value="PUA-like_sf"/>
</dbReference>
<name>D2R6S6_PIRSD</name>
<dbReference type="SUPFAM" id="SSF88697">
    <property type="entry name" value="PUA domain-like"/>
    <property type="match status" value="1"/>
</dbReference>
<protein>
    <submittedName>
        <fullName evidence="2">Peptidase S16 lon domain protein</fullName>
    </submittedName>
</protein>
<dbReference type="Pfam" id="PF02190">
    <property type="entry name" value="LON_substr_bdg"/>
    <property type="match status" value="1"/>
</dbReference>
<dbReference type="EMBL" id="CP001848">
    <property type="protein sequence ID" value="ADB17376.1"/>
    <property type="molecule type" value="Genomic_DNA"/>
</dbReference>
<dbReference type="Gene3D" id="1.20.58.1480">
    <property type="match status" value="1"/>
</dbReference>
<dbReference type="SMART" id="SM00464">
    <property type="entry name" value="LON"/>
    <property type="match status" value="1"/>
</dbReference>
<organism evidence="2 3">
    <name type="scientific">Pirellula staleyi (strain ATCC 27377 / DSM 6068 / ICPB 4128)</name>
    <name type="common">Pirella staleyi</name>
    <dbReference type="NCBI Taxonomy" id="530564"/>
    <lineage>
        <taxon>Bacteria</taxon>
        <taxon>Pseudomonadati</taxon>
        <taxon>Planctomycetota</taxon>
        <taxon>Planctomycetia</taxon>
        <taxon>Pirellulales</taxon>
        <taxon>Pirellulaceae</taxon>
        <taxon>Pirellula</taxon>
    </lineage>
</organism>
<gene>
    <name evidence="2" type="ordered locus">Psta_2708</name>
</gene>
<evidence type="ECO:0000313" key="3">
    <source>
        <dbReference type="Proteomes" id="UP000001887"/>
    </source>
</evidence>
<evidence type="ECO:0000313" key="2">
    <source>
        <dbReference type="EMBL" id="ADB17376.1"/>
    </source>
</evidence>
<dbReference type="Gene3D" id="2.30.130.40">
    <property type="entry name" value="LON domain-like"/>
    <property type="match status" value="1"/>
</dbReference>
<dbReference type="InterPro" id="IPR046336">
    <property type="entry name" value="Lon_prtase_N_sf"/>
</dbReference>